<keyword evidence="2" id="KW-0472">Membrane</keyword>
<keyword evidence="2" id="KW-0812">Transmembrane</keyword>
<feature type="transmembrane region" description="Helical" evidence="2">
    <location>
        <begin position="255"/>
        <end position="274"/>
    </location>
</feature>
<feature type="transmembrane region" description="Helical" evidence="2">
    <location>
        <begin position="121"/>
        <end position="143"/>
    </location>
</feature>
<keyword evidence="2" id="KW-1133">Transmembrane helix</keyword>
<feature type="transmembrane region" description="Helical" evidence="2">
    <location>
        <begin position="286"/>
        <end position="308"/>
    </location>
</feature>
<dbReference type="eggNOG" id="ENOG5030NPV">
    <property type="taxonomic scope" value="Bacteria"/>
</dbReference>
<feature type="region of interest" description="Disordered" evidence="1">
    <location>
        <begin position="1"/>
        <end position="23"/>
    </location>
</feature>
<dbReference type="AlphaFoldDB" id="U5WAI4"/>
<protein>
    <recommendedName>
        <fullName evidence="5">MFS transporter</fullName>
    </recommendedName>
</protein>
<dbReference type="KEGG" id="afs:AFR_33710"/>
<feature type="transmembrane region" description="Helical" evidence="2">
    <location>
        <begin position="34"/>
        <end position="55"/>
    </location>
</feature>
<feature type="transmembrane region" description="Helical" evidence="2">
    <location>
        <begin position="94"/>
        <end position="115"/>
    </location>
</feature>
<evidence type="ECO:0000313" key="3">
    <source>
        <dbReference type="EMBL" id="AGZ45000.1"/>
    </source>
</evidence>
<dbReference type="RefSeq" id="WP_023561337.1">
    <property type="nucleotide sequence ID" value="NC_022657.1"/>
</dbReference>
<evidence type="ECO:0008006" key="5">
    <source>
        <dbReference type="Google" id="ProtNLM"/>
    </source>
</evidence>
<accession>U5WAI4</accession>
<feature type="compositionally biased region" description="Basic residues" evidence="1">
    <location>
        <begin position="8"/>
        <end position="20"/>
    </location>
</feature>
<dbReference type="Pfam" id="PF07690">
    <property type="entry name" value="MFS_1"/>
    <property type="match status" value="1"/>
</dbReference>
<dbReference type="STRING" id="1246995.AFR_33710"/>
<dbReference type="Gene3D" id="1.20.1250.20">
    <property type="entry name" value="MFS general substrate transporter like domains"/>
    <property type="match status" value="1"/>
</dbReference>
<dbReference type="Proteomes" id="UP000017746">
    <property type="component" value="Chromosome"/>
</dbReference>
<proteinExistence type="predicted"/>
<organism evidence="3 4">
    <name type="scientific">Actinoplanes friuliensis DSM 7358</name>
    <dbReference type="NCBI Taxonomy" id="1246995"/>
    <lineage>
        <taxon>Bacteria</taxon>
        <taxon>Bacillati</taxon>
        <taxon>Actinomycetota</taxon>
        <taxon>Actinomycetes</taxon>
        <taxon>Micromonosporales</taxon>
        <taxon>Micromonosporaceae</taxon>
        <taxon>Actinoplanes</taxon>
    </lineage>
</organism>
<evidence type="ECO:0000256" key="1">
    <source>
        <dbReference type="SAM" id="MobiDB-lite"/>
    </source>
</evidence>
<dbReference type="GO" id="GO:0022857">
    <property type="term" value="F:transmembrane transporter activity"/>
    <property type="evidence" value="ECO:0007669"/>
    <property type="project" value="InterPro"/>
</dbReference>
<dbReference type="EMBL" id="CP006272">
    <property type="protein sequence ID" value="AGZ45000.1"/>
    <property type="molecule type" value="Genomic_DNA"/>
</dbReference>
<keyword evidence="4" id="KW-1185">Reference proteome</keyword>
<dbReference type="InterPro" id="IPR036259">
    <property type="entry name" value="MFS_trans_sf"/>
</dbReference>
<evidence type="ECO:0000256" key="2">
    <source>
        <dbReference type="SAM" id="Phobius"/>
    </source>
</evidence>
<name>U5WAI4_9ACTN</name>
<feature type="transmembrane region" description="Helical" evidence="2">
    <location>
        <begin position="320"/>
        <end position="346"/>
    </location>
</feature>
<dbReference type="HOGENOM" id="CLU_641961_0_0_11"/>
<sequence>MSAEQTRRRQPHGGGGHRHAGPVGLRRAGRLRELLVSGVADSFGMALGWTILVLLAVSRGGLAEAALYNAAMLIGVVLSAPVTGWLARRLPGRHLLRGAAGIEIVLRVAALAGLIAGLPSWLIAFLIVAMHVAAWVGFAAMRAEVAAVDARPRAMTRYALAIAAVEAAGTGLGALLPSGPEGHPTGGTLIAIFIVYAGSLIPTIVVARRARMTPQGAAGRIAPARILGYGLSSPVLKRPSAVHRRSRRFPVSPRLLVAGGGIMLLSSGPTLLAVPLTTELHGRHWVAGAAVAFSIGCLLATVAVETIGNMRLPAVLRWSLWGLGMLVGWIGAPLHAANVLAAQFLAGLSQTAFEGDMDAAVADEAPPDGITTALAYSAATRALGGSIAVKTLPVLVTAQAIDKAVSAAVLVLGIASLLLWALTSMPWLNRRPAALAD</sequence>
<gene>
    <name evidence="3" type="ORF">AFR_33710</name>
</gene>
<reference evidence="3 4" key="1">
    <citation type="journal article" date="2014" name="J. Biotechnol.">
        <title>Complete genome sequence of the actinobacterium Actinoplanes friuliensis HAG 010964, producer of the lipopeptide antibiotic friulimycin.</title>
        <authorList>
            <person name="Ruckert C."/>
            <person name="Szczepanowski R."/>
            <person name="Albersmeier A."/>
            <person name="Goesmann A."/>
            <person name="Fischer N."/>
            <person name="Steinkamper A."/>
            <person name="Puhler A."/>
            <person name="Biener R."/>
            <person name="Schwartz D."/>
            <person name="Kalinowski J."/>
        </authorList>
    </citation>
    <scope>NUCLEOTIDE SEQUENCE [LARGE SCALE GENOMIC DNA]</scope>
    <source>
        <strain evidence="3 4">DSM 7358</strain>
    </source>
</reference>
<dbReference type="SUPFAM" id="SSF103473">
    <property type="entry name" value="MFS general substrate transporter"/>
    <property type="match status" value="1"/>
</dbReference>
<feature type="transmembrane region" description="Helical" evidence="2">
    <location>
        <begin position="188"/>
        <end position="207"/>
    </location>
</feature>
<feature type="transmembrane region" description="Helical" evidence="2">
    <location>
        <begin position="155"/>
        <end position="176"/>
    </location>
</feature>
<dbReference type="InterPro" id="IPR011701">
    <property type="entry name" value="MFS"/>
</dbReference>
<dbReference type="PATRIC" id="fig|1246995.3.peg.6823"/>
<feature type="transmembrane region" description="Helical" evidence="2">
    <location>
        <begin position="67"/>
        <end position="87"/>
    </location>
</feature>
<feature type="transmembrane region" description="Helical" evidence="2">
    <location>
        <begin position="404"/>
        <end position="422"/>
    </location>
</feature>
<evidence type="ECO:0000313" key="4">
    <source>
        <dbReference type="Proteomes" id="UP000017746"/>
    </source>
</evidence>